<gene>
    <name evidence="1" type="ORF">SAMN05660226_00263</name>
</gene>
<name>A0A1T4ZXP0_9SPHI</name>
<dbReference type="Proteomes" id="UP000190541">
    <property type="component" value="Unassembled WGS sequence"/>
</dbReference>
<proteinExistence type="predicted"/>
<dbReference type="EMBL" id="FUYS01000001">
    <property type="protein sequence ID" value="SKB27462.1"/>
    <property type="molecule type" value="Genomic_DNA"/>
</dbReference>
<organism evidence="1 2">
    <name type="scientific">Parapedobacter luteus</name>
    <dbReference type="NCBI Taxonomy" id="623280"/>
    <lineage>
        <taxon>Bacteria</taxon>
        <taxon>Pseudomonadati</taxon>
        <taxon>Bacteroidota</taxon>
        <taxon>Sphingobacteriia</taxon>
        <taxon>Sphingobacteriales</taxon>
        <taxon>Sphingobacteriaceae</taxon>
        <taxon>Parapedobacter</taxon>
    </lineage>
</organism>
<dbReference type="AlphaFoldDB" id="A0A1T4ZXP0"/>
<dbReference type="STRING" id="623280.SAMN05660226_00263"/>
<evidence type="ECO:0000313" key="2">
    <source>
        <dbReference type="Proteomes" id="UP000190541"/>
    </source>
</evidence>
<accession>A0A1T4ZXP0</accession>
<protein>
    <submittedName>
        <fullName evidence="1">Uncharacterized protein</fullName>
    </submittedName>
</protein>
<evidence type="ECO:0000313" key="1">
    <source>
        <dbReference type="EMBL" id="SKB27462.1"/>
    </source>
</evidence>
<keyword evidence="2" id="KW-1185">Reference proteome</keyword>
<sequence length="39" mass="4684">MCSLFYHLTFVYHYDVVWVTYGTKTVCHNDDRPVLKKTC</sequence>
<reference evidence="1 2" key="1">
    <citation type="submission" date="2017-02" db="EMBL/GenBank/DDBJ databases">
        <authorList>
            <person name="Peterson S.W."/>
        </authorList>
    </citation>
    <scope>NUCLEOTIDE SEQUENCE [LARGE SCALE GENOMIC DNA]</scope>
    <source>
        <strain evidence="1 2">DSM 22899</strain>
    </source>
</reference>